<keyword evidence="1" id="KW-0472">Membrane</keyword>
<keyword evidence="1" id="KW-0812">Transmembrane</keyword>
<comment type="caution">
    <text evidence="2">The sequence shown here is derived from an EMBL/GenBank/DDBJ whole genome shotgun (WGS) entry which is preliminary data.</text>
</comment>
<proteinExistence type="predicted"/>
<sequence>MSAVHVAGTVALWLGLATSTGFCIAYHLTAAWWRNGEGRHLMSFTATVALILGWLAYRSMAAPPPPTTGEEVGRTVVYSVVAALMIWRLGLLWRRQIRRAFHRDGTDN</sequence>
<dbReference type="RefSeq" id="WP_208244560.1">
    <property type="nucleotide sequence ID" value="NZ_JAGEPF010000016.1"/>
</dbReference>
<dbReference type="Proteomes" id="UP000680206">
    <property type="component" value="Unassembled WGS sequence"/>
</dbReference>
<dbReference type="Pfam" id="PF23778">
    <property type="entry name" value="Phage_holin_2"/>
    <property type="match status" value="1"/>
</dbReference>
<evidence type="ECO:0000256" key="1">
    <source>
        <dbReference type="SAM" id="Phobius"/>
    </source>
</evidence>
<protein>
    <submittedName>
        <fullName evidence="2">Uncharacterized protein</fullName>
    </submittedName>
</protein>
<reference evidence="2 3" key="1">
    <citation type="submission" date="2021-03" db="EMBL/GenBank/DDBJ databases">
        <title>Actinomadura violae sp. nov., isolated from lichen in Thailand.</title>
        <authorList>
            <person name="Kanchanasin P."/>
            <person name="Saeng-In P."/>
            <person name="Phongsopitanun W."/>
            <person name="Yuki M."/>
            <person name="Kudo T."/>
            <person name="Ohkuma M."/>
            <person name="Tanasupawat S."/>
        </authorList>
    </citation>
    <scope>NUCLEOTIDE SEQUENCE [LARGE SCALE GENOMIC DNA]</scope>
    <source>
        <strain evidence="2 3">LCR2-06</strain>
    </source>
</reference>
<feature type="transmembrane region" description="Helical" evidence="1">
    <location>
        <begin position="40"/>
        <end position="57"/>
    </location>
</feature>
<evidence type="ECO:0000313" key="2">
    <source>
        <dbReference type="EMBL" id="MBO2461199.1"/>
    </source>
</evidence>
<keyword evidence="3" id="KW-1185">Reference proteome</keyword>
<organism evidence="2 3">
    <name type="scientific">Actinomadura violacea</name>
    <dbReference type="NCBI Taxonomy" id="2819934"/>
    <lineage>
        <taxon>Bacteria</taxon>
        <taxon>Bacillati</taxon>
        <taxon>Actinomycetota</taxon>
        <taxon>Actinomycetes</taxon>
        <taxon>Streptosporangiales</taxon>
        <taxon>Thermomonosporaceae</taxon>
        <taxon>Actinomadura</taxon>
    </lineage>
</organism>
<keyword evidence="1" id="KW-1133">Transmembrane helix</keyword>
<name>A0ABS3RYT5_9ACTN</name>
<feature type="transmembrane region" description="Helical" evidence="1">
    <location>
        <begin position="6"/>
        <end position="28"/>
    </location>
</feature>
<accession>A0ABS3RYT5</accession>
<feature type="transmembrane region" description="Helical" evidence="1">
    <location>
        <begin position="77"/>
        <end position="93"/>
    </location>
</feature>
<evidence type="ECO:0000313" key="3">
    <source>
        <dbReference type="Proteomes" id="UP000680206"/>
    </source>
</evidence>
<gene>
    <name evidence="2" type="ORF">J4709_26805</name>
</gene>
<dbReference type="EMBL" id="JAGEPF010000016">
    <property type="protein sequence ID" value="MBO2461199.1"/>
    <property type="molecule type" value="Genomic_DNA"/>
</dbReference>
<dbReference type="InterPro" id="IPR056964">
    <property type="entry name" value="Phage_holin"/>
</dbReference>